<reference evidence="2 3" key="1">
    <citation type="journal article" date="2024" name="Science">
        <title>Giant polyketide synthase enzymes in the biosynthesis of giant marine polyether toxins.</title>
        <authorList>
            <person name="Fallon T.R."/>
            <person name="Shende V.V."/>
            <person name="Wierzbicki I.H."/>
            <person name="Pendleton A.L."/>
            <person name="Watervoot N.F."/>
            <person name="Auber R.P."/>
            <person name="Gonzalez D.J."/>
            <person name="Wisecaver J.H."/>
            <person name="Moore B.S."/>
        </authorList>
    </citation>
    <scope>NUCLEOTIDE SEQUENCE [LARGE SCALE GENOMIC DNA]</scope>
    <source>
        <strain evidence="2 3">12B1</strain>
    </source>
</reference>
<name>A0AB34JLI6_PRYPA</name>
<protein>
    <submittedName>
        <fullName evidence="2">Uncharacterized protein</fullName>
    </submittedName>
</protein>
<evidence type="ECO:0000313" key="3">
    <source>
        <dbReference type="Proteomes" id="UP001515480"/>
    </source>
</evidence>
<dbReference type="Proteomes" id="UP001515480">
    <property type="component" value="Unassembled WGS sequence"/>
</dbReference>
<dbReference type="AlphaFoldDB" id="A0AB34JLI6"/>
<dbReference type="EMBL" id="JBGBPQ010000007">
    <property type="protein sequence ID" value="KAL1521785.1"/>
    <property type="molecule type" value="Genomic_DNA"/>
</dbReference>
<feature type="compositionally biased region" description="Polar residues" evidence="1">
    <location>
        <begin position="108"/>
        <end position="117"/>
    </location>
</feature>
<evidence type="ECO:0000313" key="2">
    <source>
        <dbReference type="EMBL" id="KAL1521785.1"/>
    </source>
</evidence>
<organism evidence="2 3">
    <name type="scientific">Prymnesium parvum</name>
    <name type="common">Toxic golden alga</name>
    <dbReference type="NCBI Taxonomy" id="97485"/>
    <lineage>
        <taxon>Eukaryota</taxon>
        <taxon>Haptista</taxon>
        <taxon>Haptophyta</taxon>
        <taxon>Prymnesiophyceae</taxon>
        <taxon>Prymnesiales</taxon>
        <taxon>Prymnesiaceae</taxon>
        <taxon>Prymnesium</taxon>
    </lineage>
</organism>
<comment type="caution">
    <text evidence="2">The sequence shown here is derived from an EMBL/GenBank/DDBJ whole genome shotgun (WGS) entry which is preliminary data.</text>
</comment>
<accession>A0AB34JLI6</accession>
<evidence type="ECO:0000256" key="1">
    <source>
        <dbReference type="SAM" id="MobiDB-lite"/>
    </source>
</evidence>
<sequence>MDFDMCVSFTVSTDDALSERGWDTTLLPMVLLDPESTNSIPRAAKPGNFPYHKRKHSAPPSFGKGVASWMSPNIPVDLSQRIRCTDKAFAKDWRVDQTIVEGVKARQGSRTPSQLARSESFETDEGSQSAPTSPLLTLRRRHEHTSLSSEKEASHDWRADLQTAAKVHARRMQRDSLYRAMHS</sequence>
<feature type="region of interest" description="Disordered" evidence="1">
    <location>
        <begin position="104"/>
        <end position="157"/>
    </location>
</feature>
<proteinExistence type="predicted"/>
<gene>
    <name evidence="2" type="ORF">AB1Y20_021438</name>
</gene>
<feature type="compositionally biased region" description="Polar residues" evidence="1">
    <location>
        <begin position="126"/>
        <end position="135"/>
    </location>
</feature>
<keyword evidence="3" id="KW-1185">Reference proteome</keyword>